<evidence type="ECO:0000256" key="1">
    <source>
        <dbReference type="ARBA" id="ARBA00022741"/>
    </source>
</evidence>
<organism evidence="5">
    <name type="scientific">Arcella intermedia</name>
    <dbReference type="NCBI Taxonomy" id="1963864"/>
    <lineage>
        <taxon>Eukaryota</taxon>
        <taxon>Amoebozoa</taxon>
        <taxon>Tubulinea</taxon>
        <taxon>Elardia</taxon>
        <taxon>Arcellinida</taxon>
        <taxon>Sphaerothecina</taxon>
        <taxon>Arcellidae</taxon>
        <taxon>Arcella</taxon>
    </lineage>
</organism>
<dbReference type="InterPro" id="IPR008271">
    <property type="entry name" value="Ser/Thr_kinase_AS"/>
</dbReference>
<evidence type="ECO:0000259" key="4">
    <source>
        <dbReference type="PROSITE" id="PS50011"/>
    </source>
</evidence>
<evidence type="ECO:0000313" key="5">
    <source>
        <dbReference type="EMBL" id="NDV40090.1"/>
    </source>
</evidence>
<dbReference type="PANTHER" id="PTHR44329">
    <property type="entry name" value="SERINE/THREONINE-PROTEIN KINASE TNNI3K-RELATED"/>
    <property type="match status" value="1"/>
</dbReference>
<dbReference type="PROSITE" id="PS50011">
    <property type="entry name" value="PROTEIN_KINASE_DOM"/>
    <property type="match status" value="1"/>
</dbReference>
<reference evidence="5" key="1">
    <citation type="journal article" date="2020" name="J. Eukaryot. Microbiol.">
        <title>De novo Sequencing, Assembly and Annotation of the Transcriptome for the Free-Living Testate Amoeba Arcella intermedia.</title>
        <authorList>
            <person name="Ribeiro G.M."/>
            <person name="Porfirio-Sousa A.L."/>
            <person name="Maurer-Alcala X.X."/>
            <person name="Katz L.A."/>
            <person name="Lahr D.J.G."/>
        </authorList>
    </citation>
    <scope>NUCLEOTIDE SEQUENCE</scope>
</reference>
<keyword evidence="2" id="KW-0808">Transferase</keyword>
<dbReference type="PANTHER" id="PTHR44329:SF298">
    <property type="entry name" value="MIXED LINEAGE KINASE DOMAIN-LIKE PROTEIN"/>
    <property type="match status" value="1"/>
</dbReference>
<protein>
    <recommendedName>
        <fullName evidence="4">Protein kinase domain-containing protein</fullName>
    </recommendedName>
</protein>
<sequence length="103" mass="11994">MSKSEFEEFEREIGLMAKCNSEFIVRLMGTCYESGKYYIVMEFMKNGNLQSYLEIHKTHKNDSPLKIRYQMACDISRGIYYLHHVGIVHADVKSSNVLLGETF</sequence>
<dbReference type="GO" id="GO:0005524">
    <property type="term" value="F:ATP binding"/>
    <property type="evidence" value="ECO:0007669"/>
    <property type="project" value="UniProtKB-KW"/>
</dbReference>
<evidence type="ECO:0000256" key="3">
    <source>
        <dbReference type="ARBA" id="ARBA00022840"/>
    </source>
</evidence>
<dbReference type="PROSITE" id="PS00108">
    <property type="entry name" value="PROTEIN_KINASE_ST"/>
    <property type="match status" value="1"/>
</dbReference>
<evidence type="ECO:0000256" key="2">
    <source>
        <dbReference type="ARBA" id="ARBA00022777"/>
    </source>
</evidence>
<keyword evidence="3" id="KW-0067">ATP-binding</keyword>
<dbReference type="Gene3D" id="1.10.510.10">
    <property type="entry name" value="Transferase(Phosphotransferase) domain 1"/>
    <property type="match status" value="1"/>
</dbReference>
<proteinExistence type="predicted"/>
<dbReference type="EMBL" id="GIBP01011121">
    <property type="protein sequence ID" value="NDV40090.1"/>
    <property type="molecule type" value="Transcribed_RNA"/>
</dbReference>
<keyword evidence="2" id="KW-0418">Kinase</keyword>
<dbReference type="SUPFAM" id="SSF56112">
    <property type="entry name" value="Protein kinase-like (PK-like)"/>
    <property type="match status" value="1"/>
</dbReference>
<name>A0A6B2LTA8_9EUKA</name>
<accession>A0A6B2LTA8</accession>
<feature type="domain" description="Protein kinase" evidence="4">
    <location>
        <begin position="1"/>
        <end position="103"/>
    </location>
</feature>
<dbReference type="Pfam" id="PF07714">
    <property type="entry name" value="PK_Tyr_Ser-Thr"/>
    <property type="match status" value="1"/>
</dbReference>
<dbReference type="InterPro" id="IPR001245">
    <property type="entry name" value="Ser-Thr/Tyr_kinase_cat_dom"/>
</dbReference>
<dbReference type="InterPro" id="IPR000719">
    <property type="entry name" value="Prot_kinase_dom"/>
</dbReference>
<dbReference type="InterPro" id="IPR011009">
    <property type="entry name" value="Kinase-like_dom_sf"/>
</dbReference>
<dbReference type="AlphaFoldDB" id="A0A6B2LTA8"/>
<keyword evidence="1" id="KW-0547">Nucleotide-binding</keyword>
<dbReference type="GO" id="GO:0004672">
    <property type="term" value="F:protein kinase activity"/>
    <property type="evidence" value="ECO:0007669"/>
    <property type="project" value="InterPro"/>
</dbReference>
<dbReference type="GO" id="GO:0097527">
    <property type="term" value="P:necroptotic signaling pathway"/>
    <property type="evidence" value="ECO:0007669"/>
    <property type="project" value="TreeGrafter"/>
</dbReference>
<dbReference type="InterPro" id="IPR051681">
    <property type="entry name" value="Ser/Thr_Kinases-Pseudokinases"/>
</dbReference>